<evidence type="ECO:0000313" key="5">
    <source>
        <dbReference type="Proteomes" id="UP000694941"/>
    </source>
</evidence>
<feature type="compositionally biased region" description="Polar residues" evidence="3">
    <location>
        <begin position="334"/>
        <end position="344"/>
    </location>
</feature>
<dbReference type="Pfam" id="PF00505">
    <property type="entry name" value="HMG_box"/>
    <property type="match status" value="1"/>
</dbReference>
<feature type="compositionally biased region" description="Polar residues" evidence="3">
    <location>
        <begin position="300"/>
        <end position="317"/>
    </location>
</feature>
<dbReference type="RefSeq" id="XP_013776585.2">
    <property type="nucleotide sequence ID" value="XM_013921131.2"/>
</dbReference>
<dbReference type="InterPro" id="IPR050140">
    <property type="entry name" value="SRY-related_HMG-box_TF-like"/>
</dbReference>
<dbReference type="SUPFAM" id="SSF47095">
    <property type="entry name" value="HMG-box"/>
    <property type="match status" value="1"/>
</dbReference>
<dbReference type="InterPro" id="IPR036910">
    <property type="entry name" value="HMG_box_dom_sf"/>
</dbReference>
<evidence type="ECO:0000256" key="2">
    <source>
        <dbReference type="PROSITE-ProRule" id="PRU00267"/>
    </source>
</evidence>
<name>A0ABM1B7V5_LIMPO</name>
<accession>A0ABM1B7V5</accession>
<dbReference type="CDD" id="cd22032">
    <property type="entry name" value="HMG-box_SoxF"/>
    <property type="match status" value="1"/>
</dbReference>
<feature type="region of interest" description="Disordered" evidence="3">
    <location>
        <begin position="296"/>
        <end position="347"/>
    </location>
</feature>
<reference evidence="6" key="1">
    <citation type="submission" date="2025-08" db="UniProtKB">
        <authorList>
            <consortium name="RefSeq"/>
        </authorList>
    </citation>
    <scope>IDENTIFICATION</scope>
    <source>
        <tissue evidence="6">Muscle</tissue>
    </source>
</reference>
<gene>
    <name evidence="6" type="primary">LOC106461314</name>
</gene>
<dbReference type="SMART" id="SM00398">
    <property type="entry name" value="HMG"/>
    <property type="match status" value="1"/>
</dbReference>
<dbReference type="GeneID" id="106461314"/>
<evidence type="ECO:0000313" key="6">
    <source>
        <dbReference type="RefSeq" id="XP_013776585.2"/>
    </source>
</evidence>
<keyword evidence="1 2" id="KW-0238">DNA-binding</keyword>
<keyword evidence="2" id="KW-0539">Nucleus</keyword>
<feature type="DNA-binding region" description="HMG box" evidence="2">
    <location>
        <begin position="174"/>
        <end position="242"/>
    </location>
</feature>
<protein>
    <submittedName>
        <fullName evidence="6">Uncharacterized protein LOC106461314</fullName>
    </submittedName>
</protein>
<feature type="region of interest" description="Disordered" evidence="3">
    <location>
        <begin position="579"/>
        <end position="629"/>
    </location>
</feature>
<organism evidence="5 6">
    <name type="scientific">Limulus polyphemus</name>
    <name type="common">Atlantic horseshoe crab</name>
    <dbReference type="NCBI Taxonomy" id="6850"/>
    <lineage>
        <taxon>Eukaryota</taxon>
        <taxon>Metazoa</taxon>
        <taxon>Ecdysozoa</taxon>
        <taxon>Arthropoda</taxon>
        <taxon>Chelicerata</taxon>
        <taxon>Merostomata</taxon>
        <taxon>Xiphosura</taxon>
        <taxon>Limulidae</taxon>
        <taxon>Limulus</taxon>
    </lineage>
</organism>
<dbReference type="PANTHER" id="PTHR10270">
    <property type="entry name" value="SOX TRANSCRIPTION FACTOR"/>
    <property type="match status" value="1"/>
</dbReference>
<evidence type="ECO:0000256" key="3">
    <source>
        <dbReference type="SAM" id="MobiDB-lite"/>
    </source>
</evidence>
<dbReference type="Proteomes" id="UP000694941">
    <property type="component" value="Unplaced"/>
</dbReference>
<feature type="compositionally biased region" description="Basic residues" evidence="3">
    <location>
        <begin position="243"/>
        <end position="257"/>
    </location>
</feature>
<dbReference type="PANTHER" id="PTHR10270:SF317">
    <property type="entry name" value="TRANSCRIPTION FACTOR SOX-15-RELATED"/>
    <property type="match status" value="1"/>
</dbReference>
<evidence type="ECO:0000259" key="4">
    <source>
        <dbReference type="PROSITE" id="PS50118"/>
    </source>
</evidence>
<proteinExistence type="predicted"/>
<sequence length="647" mass="71298">MARYGSVIDPMLHLGAAEGMLKSRPSATSSSTDCGISPVTPATTRLAVGHCYSSKACDDGVPIWTSSFGSTLPLPFCGLKGLTEDGFNVGRRRLIQETTSSISSIDGSIGVEVNGTCESNSSLATTTRDGSGCLEFNSYKDANNTSYTETGQNMLTVHKYSQQVKPGRSQEQRIRRPMNAFMVWAKSERKRLADENPDLHNADLSKMLGKKWRNLTPQERRPFVEESERLRVQHMHDFPNYKYRPRRRKQHSKRGARKGTNPLLSVQSPSILGASSCQNTYPLYYPATTGLTAVSIGSRPPTTNELDGVQTPDSSPRGSPCSEIPSRRVGIKVNTDSSNKSSVGLDTIRSLPTPEMSPVEMEVDNFAFHYALKEQLKKRNPVGQLMAKFSDSSSFLHEIKPPFQNRVCEGGELDMTCPTSNLSAVIMENSNYCNAVTQQSAQQGFYSFSARSPSSSMIKLSQDTHRPSCALERQTSFLSMCNQGPYSTFENVSLQQGQALDSRPKTSSPRFPRYSVPIGGYSSRQDCIDSGIIDMDTGLKDNLMSSYPDIGSSGSTLYPTEYHGTYDYNLDFNFQRSYDSQTSPNFTNPDSQPDSFSGSYRVDDRLPPSRDPCSMHPGSDINSSQQDSVDDTCGVIAALKETRQIFS</sequence>
<dbReference type="InterPro" id="IPR009071">
    <property type="entry name" value="HMG_box_dom"/>
</dbReference>
<feature type="compositionally biased region" description="Polar residues" evidence="3">
    <location>
        <begin position="579"/>
        <end position="598"/>
    </location>
</feature>
<feature type="region of interest" description="Disordered" evidence="3">
    <location>
        <begin position="239"/>
        <end position="268"/>
    </location>
</feature>
<keyword evidence="5" id="KW-1185">Reference proteome</keyword>
<feature type="domain" description="HMG box" evidence="4">
    <location>
        <begin position="174"/>
        <end position="242"/>
    </location>
</feature>
<dbReference type="PROSITE" id="PS50118">
    <property type="entry name" value="HMG_BOX_2"/>
    <property type="match status" value="1"/>
</dbReference>
<dbReference type="Gene3D" id="1.10.30.10">
    <property type="entry name" value="High mobility group box domain"/>
    <property type="match status" value="1"/>
</dbReference>
<evidence type="ECO:0000256" key="1">
    <source>
        <dbReference type="ARBA" id="ARBA00023125"/>
    </source>
</evidence>